<proteinExistence type="predicted"/>
<keyword evidence="2" id="KW-0238">DNA-binding</keyword>
<reference evidence="5 6" key="1">
    <citation type="journal article" date="2014" name="Genome Announc.">
        <title>Draft Genome Sequences of Two Isolates of the Roseobacter Group, Sulfitobacter sp. Strains 3SOLIMAR09 and 1FIGIMAR09, from Harbors of Mallorca Island (Mediterranean Sea).</title>
        <authorList>
            <person name="Mas-Llado M."/>
            <person name="Pina-Villalonga J.M."/>
            <person name="Brunet-Galmes I."/>
            <person name="Nogales B."/>
            <person name="Bosch R."/>
        </authorList>
    </citation>
    <scope>NUCLEOTIDE SEQUENCE [LARGE SCALE GENOMIC DNA]</scope>
    <source>
        <strain evidence="5 6">1FIGIMAR09</strain>
    </source>
</reference>
<dbReference type="STRING" id="83219.PM02_05260"/>
<evidence type="ECO:0000313" key="5">
    <source>
        <dbReference type="EMBL" id="KAJ04232.1"/>
    </source>
</evidence>
<dbReference type="Gene3D" id="1.10.10.10">
    <property type="entry name" value="Winged helix-like DNA-binding domain superfamily/Winged helix DNA-binding domain"/>
    <property type="match status" value="1"/>
</dbReference>
<keyword evidence="1" id="KW-0805">Transcription regulation</keyword>
<keyword evidence="3" id="KW-0804">Transcription</keyword>
<dbReference type="SUPFAM" id="SSF46785">
    <property type="entry name" value="Winged helix' DNA-binding domain"/>
    <property type="match status" value="1"/>
</dbReference>
<accession>A0A061STN6</accession>
<dbReference type="InterPro" id="IPR000595">
    <property type="entry name" value="cNMP-bd_dom"/>
</dbReference>
<comment type="caution">
    <text evidence="5">The sequence shown here is derived from an EMBL/GenBank/DDBJ whole genome shotgun (WGS) entry which is preliminary data.</text>
</comment>
<dbReference type="GO" id="GO:0006355">
    <property type="term" value="P:regulation of DNA-templated transcription"/>
    <property type="evidence" value="ECO:0007669"/>
    <property type="project" value="InterPro"/>
</dbReference>
<evidence type="ECO:0000256" key="1">
    <source>
        <dbReference type="ARBA" id="ARBA00023015"/>
    </source>
</evidence>
<sequence>MAQKCENCPLRQKPLFQDLSPDEVRFMQKFKVGELVVDPGAPILMEGSNSPQLFTALKGMGIRYNTLQNGRRQVLSFVFPGDFIGMQAGIMGEMGHSVEATTQMTLCVFDRSGIWNLFKSHPERAFDLTWLAASEEHFLGEALSSVGQRSAIQAIAWALVRVFLRGRALGLVRNGVMPLPFRQQDLADALGLSLVHTNKTLAVLRDRQLASWSDGELQVNNLEALADIAETDTEKLPARPIL</sequence>
<dbReference type="RefSeq" id="WP_037905953.1">
    <property type="nucleotide sequence ID" value="NZ_JEMU01000003.1"/>
</dbReference>
<dbReference type="Proteomes" id="UP000027337">
    <property type="component" value="Unassembled WGS sequence"/>
</dbReference>
<dbReference type="InterPro" id="IPR014710">
    <property type="entry name" value="RmlC-like_jellyroll"/>
</dbReference>
<dbReference type="InterPro" id="IPR036390">
    <property type="entry name" value="WH_DNA-bd_sf"/>
</dbReference>
<dbReference type="EMBL" id="JEMU01000003">
    <property type="protein sequence ID" value="KAJ04232.1"/>
    <property type="molecule type" value="Genomic_DNA"/>
</dbReference>
<dbReference type="eggNOG" id="COG0664">
    <property type="taxonomic scope" value="Bacteria"/>
</dbReference>
<dbReference type="PROSITE" id="PS51063">
    <property type="entry name" value="HTH_CRP_2"/>
    <property type="match status" value="1"/>
</dbReference>
<keyword evidence="6" id="KW-1185">Reference proteome</keyword>
<evidence type="ECO:0000256" key="2">
    <source>
        <dbReference type="ARBA" id="ARBA00023125"/>
    </source>
</evidence>
<dbReference type="InterPro" id="IPR018490">
    <property type="entry name" value="cNMP-bd_dom_sf"/>
</dbReference>
<dbReference type="GO" id="GO:0003677">
    <property type="term" value="F:DNA binding"/>
    <property type="evidence" value="ECO:0007669"/>
    <property type="project" value="UniProtKB-KW"/>
</dbReference>
<name>A0A061STN6_9RHOB</name>
<dbReference type="Pfam" id="PF00027">
    <property type="entry name" value="cNMP_binding"/>
    <property type="match status" value="1"/>
</dbReference>
<dbReference type="AlphaFoldDB" id="A0A061STN6"/>
<protein>
    <submittedName>
        <fullName evidence="5">Crp/Fnr family transcriptional regulator</fullName>
    </submittedName>
</protein>
<gene>
    <name evidence="5" type="ORF">PM02_05260</name>
</gene>
<dbReference type="CDD" id="cd00038">
    <property type="entry name" value="CAP_ED"/>
    <property type="match status" value="1"/>
</dbReference>
<evidence type="ECO:0000313" key="6">
    <source>
        <dbReference type="Proteomes" id="UP000027337"/>
    </source>
</evidence>
<evidence type="ECO:0000259" key="4">
    <source>
        <dbReference type="PROSITE" id="PS51063"/>
    </source>
</evidence>
<evidence type="ECO:0000256" key="3">
    <source>
        <dbReference type="ARBA" id="ARBA00023163"/>
    </source>
</evidence>
<organism evidence="5 6">
    <name type="scientific">Sulfitobacter mediterraneus</name>
    <dbReference type="NCBI Taxonomy" id="83219"/>
    <lineage>
        <taxon>Bacteria</taxon>
        <taxon>Pseudomonadati</taxon>
        <taxon>Pseudomonadota</taxon>
        <taxon>Alphaproteobacteria</taxon>
        <taxon>Rhodobacterales</taxon>
        <taxon>Roseobacteraceae</taxon>
        <taxon>Sulfitobacter</taxon>
    </lineage>
</organism>
<dbReference type="Gene3D" id="2.60.120.10">
    <property type="entry name" value="Jelly Rolls"/>
    <property type="match status" value="1"/>
</dbReference>
<dbReference type="SUPFAM" id="SSF51206">
    <property type="entry name" value="cAMP-binding domain-like"/>
    <property type="match status" value="1"/>
</dbReference>
<dbReference type="InterPro" id="IPR036388">
    <property type="entry name" value="WH-like_DNA-bd_sf"/>
</dbReference>
<dbReference type="InterPro" id="IPR012318">
    <property type="entry name" value="HTH_CRP"/>
</dbReference>
<dbReference type="Pfam" id="PF13545">
    <property type="entry name" value="HTH_Crp_2"/>
    <property type="match status" value="1"/>
</dbReference>
<feature type="domain" description="HTH crp-type" evidence="4">
    <location>
        <begin position="149"/>
        <end position="223"/>
    </location>
</feature>